<accession>Q6IIQ5</accession>
<name>Q6IIQ5_DROME</name>
<dbReference type="AlphaFoldDB" id="Q6IIQ5"/>
<evidence type="ECO:0000313" key="2">
    <source>
        <dbReference type="EMBL" id="DAA03211.1"/>
    </source>
</evidence>
<gene>
    <name evidence="2" type="ORF">HDC17349</name>
</gene>
<keyword evidence="1" id="KW-0732">Signal</keyword>
<organism evidence="2">
    <name type="scientific">Drosophila melanogaster</name>
    <name type="common">Fruit fly</name>
    <dbReference type="NCBI Taxonomy" id="7227"/>
    <lineage>
        <taxon>Eukaryota</taxon>
        <taxon>Metazoa</taxon>
        <taxon>Ecdysozoa</taxon>
        <taxon>Arthropoda</taxon>
        <taxon>Hexapoda</taxon>
        <taxon>Insecta</taxon>
        <taxon>Pterygota</taxon>
        <taxon>Neoptera</taxon>
        <taxon>Endopterygota</taxon>
        <taxon>Diptera</taxon>
        <taxon>Brachycera</taxon>
        <taxon>Muscomorpha</taxon>
        <taxon>Ephydroidea</taxon>
        <taxon>Drosophilidae</taxon>
        <taxon>Drosophila</taxon>
        <taxon>Sophophora</taxon>
    </lineage>
</organism>
<protein>
    <submittedName>
        <fullName evidence="2">HDC17349</fullName>
    </submittedName>
</protein>
<reference evidence="2" key="1">
    <citation type="journal article" date="2003" name="Genome Biol.">
        <title>An integrated gene annotation and transcriptional profiling approach towards the full gene content of the Drosophila genome.</title>
        <authorList>
            <person name="Hild M."/>
            <person name="Beckmann B."/>
            <person name="Haas S.A."/>
            <person name="Koch B."/>
            <person name="Solovyev V."/>
            <person name="Busold C."/>
            <person name="Fellenberg K."/>
            <person name="Boutros M."/>
            <person name="Vingron M."/>
            <person name="Sauer F."/>
            <person name="Hoheisel J.D."/>
            <person name="Paro R."/>
        </authorList>
    </citation>
    <scope>NUCLEOTIDE SEQUENCE</scope>
</reference>
<evidence type="ECO:0000256" key="1">
    <source>
        <dbReference type="SAM" id="SignalP"/>
    </source>
</evidence>
<feature type="signal peptide" evidence="1">
    <location>
        <begin position="1"/>
        <end position="15"/>
    </location>
</feature>
<sequence>MASLVLWTVASPVTACQFQFDIYFNVRMAVMVVQWVYVDVVGADNILWFSLLFSLWQKSFSVGRGSGSCGQRCMDWGCHCDRIKLHAVVVAGAFIYSDHDDANDDVDEMWTSWEPTGQSFN</sequence>
<dbReference type="EMBL" id="BK003011">
    <property type="protein sequence ID" value="DAA03211.1"/>
    <property type="molecule type" value="Genomic_DNA"/>
</dbReference>
<feature type="chain" id="PRO_5012249235" evidence="1">
    <location>
        <begin position="16"/>
        <end position="121"/>
    </location>
</feature>
<proteinExistence type="predicted"/>